<name>A0ABS2KFR6_9GAMM</name>
<dbReference type="RefSeq" id="WP_204631594.1">
    <property type="nucleotide sequence ID" value="NZ_BSOC01000003.1"/>
</dbReference>
<keyword evidence="1" id="KW-0732">Signal</keyword>
<evidence type="ECO:0000313" key="3">
    <source>
        <dbReference type="EMBL" id="MBM7130007.1"/>
    </source>
</evidence>
<gene>
    <name evidence="3" type="ORF">ISS99_10740</name>
</gene>
<keyword evidence="4" id="KW-1185">Reference proteome</keyword>
<dbReference type="Pfam" id="PF13511">
    <property type="entry name" value="DUF4124"/>
    <property type="match status" value="1"/>
</dbReference>
<dbReference type="Proteomes" id="UP001430193">
    <property type="component" value="Unassembled WGS sequence"/>
</dbReference>
<evidence type="ECO:0000256" key="1">
    <source>
        <dbReference type="SAM" id="SignalP"/>
    </source>
</evidence>
<sequence length="214" mass="23740">MLRFVLMASVTLSLGMAATAMAQGSGMHYRWVDGSGLSHYSDSLTNDAVKFGYDVINSDGMVVAHIGKQLSPSERAAAEQQAATQAAQQRKVEQQKRDDMQMLNTYPDEDALKAEQQQVLQDLDEQISTTRANLHSQDAALTDLLNRAADDERAKQPVPKALVDQITAQRNVVANQRALLQHQQAHREDLVQQQAQALQHYRDLKAGEKADRGY</sequence>
<feature type="domain" description="DUF4124" evidence="2">
    <location>
        <begin position="16"/>
        <end position="82"/>
    </location>
</feature>
<feature type="chain" id="PRO_5045997594" evidence="1">
    <location>
        <begin position="23"/>
        <end position="214"/>
    </location>
</feature>
<protein>
    <submittedName>
        <fullName evidence="3">DUF4124 domain-containing protein</fullName>
    </submittedName>
</protein>
<comment type="caution">
    <text evidence="3">The sequence shown here is derived from an EMBL/GenBank/DDBJ whole genome shotgun (WGS) entry which is preliminary data.</text>
</comment>
<feature type="signal peptide" evidence="1">
    <location>
        <begin position="1"/>
        <end position="22"/>
    </location>
</feature>
<evidence type="ECO:0000313" key="4">
    <source>
        <dbReference type="Proteomes" id="UP001430193"/>
    </source>
</evidence>
<evidence type="ECO:0000259" key="2">
    <source>
        <dbReference type="Pfam" id="PF13511"/>
    </source>
</evidence>
<dbReference type="InterPro" id="IPR025392">
    <property type="entry name" value="DUF4124"/>
</dbReference>
<reference evidence="3" key="1">
    <citation type="submission" date="2020-10" db="EMBL/GenBank/DDBJ databases">
        <title>Phylogeny of dyella-like bacteria.</title>
        <authorList>
            <person name="Fu J."/>
        </authorList>
    </citation>
    <scope>NUCLEOTIDE SEQUENCE</scope>
    <source>
        <strain evidence="3">DHON07</strain>
    </source>
</reference>
<accession>A0ABS2KFR6</accession>
<proteinExistence type="predicted"/>
<dbReference type="EMBL" id="JADIKF010000038">
    <property type="protein sequence ID" value="MBM7130007.1"/>
    <property type="molecule type" value="Genomic_DNA"/>
</dbReference>
<organism evidence="3 4">
    <name type="scientific">Dyella mobilis</name>
    <dbReference type="NCBI Taxonomy" id="1849582"/>
    <lineage>
        <taxon>Bacteria</taxon>
        <taxon>Pseudomonadati</taxon>
        <taxon>Pseudomonadota</taxon>
        <taxon>Gammaproteobacteria</taxon>
        <taxon>Lysobacterales</taxon>
        <taxon>Rhodanobacteraceae</taxon>
        <taxon>Dyella</taxon>
    </lineage>
</organism>